<sequence>MSKNSNTNRKCLDTHTQHSRAHIGLNEDFRLKCSSFIYHHIAFHSSSYCFSFIDMIDSKRSCKFSVIVL</sequence>
<dbReference type="EMBL" id="GBXM01019475">
    <property type="protein sequence ID" value="JAH89102.1"/>
    <property type="molecule type" value="Transcribed_RNA"/>
</dbReference>
<reference evidence="1" key="2">
    <citation type="journal article" date="2015" name="Fish Shellfish Immunol.">
        <title>Early steps in the European eel (Anguilla anguilla)-Vibrio vulnificus interaction in the gills: Role of the RtxA13 toxin.</title>
        <authorList>
            <person name="Callol A."/>
            <person name="Pajuelo D."/>
            <person name="Ebbesson L."/>
            <person name="Teles M."/>
            <person name="MacKenzie S."/>
            <person name="Amaro C."/>
        </authorList>
    </citation>
    <scope>NUCLEOTIDE SEQUENCE</scope>
</reference>
<organism evidence="1">
    <name type="scientific">Anguilla anguilla</name>
    <name type="common">European freshwater eel</name>
    <name type="synonym">Muraena anguilla</name>
    <dbReference type="NCBI Taxonomy" id="7936"/>
    <lineage>
        <taxon>Eukaryota</taxon>
        <taxon>Metazoa</taxon>
        <taxon>Chordata</taxon>
        <taxon>Craniata</taxon>
        <taxon>Vertebrata</taxon>
        <taxon>Euteleostomi</taxon>
        <taxon>Actinopterygii</taxon>
        <taxon>Neopterygii</taxon>
        <taxon>Teleostei</taxon>
        <taxon>Anguilliformes</taxon>
        <taxon>Anguillidae</taxon>
        <taxon>Anguilla</taxon>
    </lineage>
</organism>
<protein>
    <submittedName>
        <fullName evidence="1">Uncharacterized protein</fullName>
    </submittedName>
</protein>
<reference evidence="1" key="1">
    <citation type="submission" date="2014-11" db="EMBL/GenBank/DDBJ databases">
        <authorList>
            <person name="Amaro Gonzalez C."/>
        </authorList>
    </citation>
    <scope>NUCLEOTIDE SEQUENCE</scope>
</reference>
<dbReference type="AlphaFoldDB" id="A0A0E9WFG7"/>
<name>A0A0E9WFG7_ANGAN</name>
<evidence type="ECO:0000313" key="1">
    <source>
        <dbReference type="EMBL" id="JAH89102.1"/>
    </source>
</evidence>
<accession>A0A0E9WFG7</accession>
<proteinExistence type="predicted"/>